<feature type="region of interest" description="Disordered" evidence="2">
    <location>
        <begin position="1823"/>
        <end position="1848"/>
    </location>
</feature>
<dbReference type="Pfam" id="PF00435">
    <property type="entry name" value="Spectrin"/>
    <property type="match status" value="2"/>
</dbReference>
<dbReference type="PANTHER" id="PTHR22826:SF106">
    <property type="entry name" value="TRIO, ISOFORM A"/>
    <property type="match status" value="1"/>
</dbReference>
<keyword evidence="6" id="KW-1185">Reference proteome</keyword>
<dbReference type="CDD" id="cd13240">
    <property type="entry name" value="PH1_Kalirin_Trio_like"/>
    <property type="match status" value="1"/>
</dbReference>
<dbReference type="SUPFAM" id="SSF46966">
    <property type="entry name" value="Spectrin repeat"/>
    <property type="match status" value="4"/>
</dbReference>
<organism evidence="5 6">
    <name type="scientific">Mesocestoides corti</name>
    <name type="common">Flatworm</name>
    <dbReference type="NCBI Taxonomy" id="53468"/>
    <lineage>
        <taxon>Eukaryota</taxon>
        <taxon>Metazoa</taxon>
        <taxon>Spiralia</taxon>
        <taxon>Lophotrochozoa</taxon>
        <taxon>Platyhelminthes</taxon>
        <taxon>Cestoda</taxon>
        <taxon>Eucestoda</taxon>
        <taxon>Cyclophyllidea</taxon>
        <taxon>Mesocestoididae</taxon>
        <taxon>Mesocestoides</taxon>
    </lineage>
</organism>
<feature type="region of interest" description="Disordered" evidence="2">
    <location>
        <begin position="943"/>
        <end position="974"/>
    </location>
</feature>
<dbReference type="SMART" id="SM00233">
    <property type="entry name" value="PH"/>
    <property type="match status" value="2"/>
</dbReference>
<dbReference type="InterPro" id="IPR047054">
    <property type="entry name" value="Kalirin_TRIO_PH_1"/>
</dbReference>
<dbReference type="Gene3D" id="1.20.58.60">
    <property type="match status" value="4"/>
</dbReference>
<name>A0A0R3UMD6_MESCO</name>
<dbReference type="InterPro" id="IPR002017">
    <property type="entry name" value="Spectrin_repeat"/>
</dbReference>
<dbReference type="SMART" id="SM00325">
    <property type="entry name" value="RhoGEF"/>
    <property type="match status" value="1"/>
</dbReference>
<dbReference type="Pfam" id="PF22697">
    <property type="entry name" value="SOS1_NGEF_PH"/>
    <property type="match status" value="1"/>
</dbReference>
<dbReference type="InterPro" id="IPR051336">
    <property type="entry name" value="RhoGEF_Guanine_NuclExch_SF"/>
</dbReference>
<evidence type="ECO:0000313" key="5">
    <source>
        <dbReference type="EMBL" id="VDD82902.1"/>
    </source>
</evidence>
<dbReference type="InterPro" id="IPR000219">
    <property type="entry name" value="DH_dom"/>
</dbReference>
<dbReference type="CDD" id="cd00170">
    <property type="entry name" value="SEC14"/>
    <property type="match status" value="1"/>
</dbReference>
<dbReference type="InterPro" id="IPR001849">
    <property type="entry name" value="PH_domain"/>
</dbReference>
<reference evidence="5 6" key="1">
    <citation type="submission" date="2018-10" db="EMBL/GenBank/DDBJ databases">
        <authorList>
            <consortium name="Pathogen Informatics"/>
        </authorList>
    </citation>
    <scope>NUCLEOTIDE SEQUENCE [LARGE SCALE GENOMIC DNA]</scope>
</reference>
<dbReference type="SUPFAM" id="SSF48065">
    <property type="entry name" value="DBL homology domain (DH-domain)"/>
    <property type="match status" value="1"/>
</dbReference>
<feature type="region of interest" description="Disordered" evidence="2">
    <location>
        <begin position="22"/>
        <end position="50"/>
    </location>
</feature>
<dbReference type="PROSITE" id="PS50010">
    <property type="entry name" value="DH_2"/>
    <property type="match status" value="1"/>
</dbReference>
<dbReference type="PANTHER" id="PTHR22826">
    <property type="entry name" value="RHO GUANINE EXCHANGE FACTOR-RELATED"/>
    <property type="match status" value="1"/>
</dbReference>
<feature type="region of interest" description="Disordered" evidence="2">
    <location>
        <begin position="1386"/>
        <end position="1420"/>
    </location>
</feature>
<dbReference type="InterPro" id="IPR055251">
    <property type="entry name" value="SOS1_NGEF_PH"/>
</dbReference>
<dbReference type="PROSITE" id="PS50003">
    <property type="entry name" value="PH_DOMAIN"/>
    <property type="match status" value="1"/>
</dbReference>
<dbReference type="OrthoDB" id="10256089at2759"/>
<feature type="compositionally biased region" description="Polar residues" evidence="2">
    <location>
        <begin position="2030"/>
        <end position="2044"/>
    </location>
</feature>
<dbReference type="Gene3D" id="2.30.29.30">
    <property type="entry name" value="Pleckstrin-homology domain (PH domain)/Phosphotyrosine-binding domain (PTB)"/>
    <property type="match status" value="1"/>
</dbReference>
<dbReference type="InterPro" id="IPR018159">
    <property type="entry name" value="Spectrin/alpha-actinin"/>
</dbReference>
<evidence type="ECO:0000259" key="4">
    <source>
        <dbReference type="PROSITE" id="PS50010"/>
    </source>
</evidence>
<accession>A0A0R3UMD6</accession>
<feature type="domain" description="PH" evidence="3">
    <location>
        <begin position="1655"/>
        <end position="1764"/>
    </location>
</feature>
<dbReference type="SUPFAM" id="SSF50729">
    <property type="entry name" value="PH domain-like"/>
    <property type="match status" value="1"/>
</dbReference>
<feature type="compositionally biased region" description="Gly residues" evidence="2">
    <location>
        <begin position="1896"/>
        <end position="1905"/>
    </location>
</feature>
<proteinExistence type="predicted"/>
<evidence type="ECO:0000256" key="1">
    <source>
        <dbReference type="ARBA" id="ARBA00022658"/>
    </source>
</evidence>
<dbReference type="Gene3D" id="1.20.900.10">
    <property type="entry name" value="Dbl homology (DH) domain"/>
    <property type="match status" value="1"/>
</dbReference>
<dbReference type="CDD" id="cd00176">
    <property type="entry name" value="SPEC"/>
    <property type="match status" value="2"/>
</dbReference>
<keyword evidence="1" id="KW-0344">Guanine-nucleotide releasing factor</keyword>
<feature type="region of interest" description="Disordered" evidence="2">
    <location>
        <begin position="2005"/>
        <end position="2044"/>
    </location>
</feature>
<dbReference type="GO" id="GO:0019898">
    <property type="term" value="C:extrinsic component of membrane"/>
    <property type="evidence" value="ECO:0007669"/>
    <property type="project" value="TreeGrafter"/>
</dbReference>
<dbReference type="GO" id="GO:0005085">
    <property type="term" value="F:guanyl-nucleotide exchange factor activity"/>
    <property type="evidence" value="ECO:0007669"/>
    <property type="project" value="UniProtKB-KW"/>
</dbReference>
<evidence type="ECO:0000259" key="3">
    <source>
        <dbReference type="PROSITE" id="PS50003"/>
    </source>
</evidence>
<dbReference type="InterPro" id="IPR011993">
    <property type="entry name" value="PH-like_dom_sf"/>
</dbReference>
<dbReference type="GO" id="GO:0005737">
    <property type="term" value="C:cytoplasm"/>
    <property type="evidence" value="ECO:0007669"/>
    <property type="project" value="TreeGrafter"/>
</dbReference>
<evidence type="ECO:0000313" key="6">
    <source>
        <dbReference type="Proteomes" id="UP000267029"/>
    </source>
</evidence>
<feature type="region of interest" description="Disordered" evidence="2">
    <location>
        <begin position="1890"/>
        <end position="1942"/>
    </location>
</feature>
<dbReference type="InterPro" id="IPR001251">
    <property type="entry name" value="CRAL-TRIO_dom"/>
</dbReference>
<dbReference type="SMART" id="SM00150">
    <property type="entry name" value="SPEC"/>
    <property type="match status" value="4"/>
</dbReference>
<feature type="domain" description="DH" evidence="4">
    <location>
        <begin position="1452"/>
        <end position="1635"/>
    </location>
</feature>
<gene>
    <name evidence="5" type="ORF">MCOS_LOCUS8905</name>
</gene>
<evidence type="ECO:0000256" key="2">
    <source>
        <dbReference type="SAM" id="MobiDB-lite"/>
    </source>
</evidence>
<protein>
    <submittedName>
        <fullName evidence="5">Uncharacterized protein</fullName>
    </submittedName>
</protein>
<dbReference type="InterPro" id="IPR035899">
    <property type="entry name" value="DBL_dom_sf"/>
</dbReference>
<dbReference type="STRING" id="53468.A0A0R3UMD6"/>
<dbReference type="Proteomes" id="UP000267029">
    <property type="component" value="Unassembled WGS sequence"/>
</dbReference>
<sequence>MDHSSKHIDPDVLDFYRPSHISENRLSSSGHNCHSHDQHPPGQHRPQPVSQLPLHVKTSSAVRVSVAGPTHTSHGVHPQLLRVYQQGRSHTAVQHHSGRQQIHPEVFRHSPQACQPNSGGCAASVSSGTSGYASLNSNCKGGHKSSTSARLRAAELITLLRGKYAMLPGGRTRNGGPILCFPANSHADCLPLEELYFLVRYLTYLPEENVKKLGFAVIIDMRSGTTWHSVKPILKVIEECIGGNVSMTYIIKPDKYFEKQKVQLAIGKFSFNIQLVSVEQLFLEVDPSQLTADLEGTLPYHHEEWIQIRCCLEEFFMFAHDMSDKFSQLYCFLDQKQNPETVEESKRALEDHRSVRLKVMQAPVPALEAESDRLSAWLRYGISAAASASASGGGPAAVTSSSSGGVAGGGVGLPSSVTVATSGSGASYVPSSWVSMNPDFQQLIPQVRQTVTQLYEFRAHLQQKWETGRTRLEQIYQFRLFEDDASRMTGWLDQQGMLLLTEHADIGDTAAQAVELHNQHRQFLQKCNGVREQVSRLTGIARMLADTGHFAGQQMLKQATELEHERKSFTAALEERSRVLQLSTSFHTRAEAFLNSCTSWEAGVRHVSGTNVSDLNQALRLIQERWQDIQRSYEEACRDGRAMVDLLSAPVAGGSHTSLTAAIDYSQGRKHCADLVHELWAWYKRLERTFTDRKSRLTSRLALLMFKEDVGQVLAWLTDHGEPFLARQTAIGKSSQRAEQLYNAHMQFEQVAANTLTNADKLISAVDELASQAENPREVRQEAAKLQQRITNFTNAVDARREMLDLACGFYGHTKEVLNWFHNATENYNPGEHFPPTIEGMDDELTAFRQHRASLEAAVNRVVSEGEALIARLQDSEETAHLRSILAQVTNERGSVWDILGDRQMRLELCMQLRLFEADVHDSMEGLRRDVPAITAAAAAAAAATSSTSPTASTAASDSGAASAPSTTGTPATSELYWISDPRQAPSIAALEEVNVSCTAVLPKVEEVLNKGGELIRIFESVGVNFPAGGPGSSDSGVGDSSETAVERVHRLISELGDSVATVDEINERVSNELDWRRLQSQSRQVLKWIGQCEVILYQTAAIPSSLAEAEAMQTDHDKFQPVLNDAHPEAVQCAARASYLLQSVAADHPRRADFQAVAESVAARWQKLVYAAEEKHKLLIAATNWYKTSEQVISVLRSLEKDYRRDEDWCRSDKALGSGNVEAYLNDLLNKHGEQKEAFLKACILARRTSELFMKYLHRQPPSTACRSKVEERIRSDMADLMTKEQAVLEAWAAQRRRFEDCVKFVAVEAEMLELARRIFQSVGAPVKSAEDPNAALPLIPLQSPFHNGVKRACQTLKALLDVGIGPHHVDRLLKIHHRFDACLASAEPPRPPEGDSTAPAKMRSTSAGSNRTSVSSTGSSAAVASSDAASSVGITATVGLTDGQRKLINRRQNILRELVTTERAYVVALRTCLETFRVGTMDPPVDIPIPASIAGKEKVVFGNLEEIYHFHEKFFEPEICKYASGGDFLPEDVGHCFVSFGDRLAGLYVEYCVNKEDSMHILVGDTENFFGRLQLRFQLSEPLQSFLIKPVQRITKYQLLLRELRDCCDKASAGELSEGLDVMMAVPKKANEAIHLRMLQGLPDDLPMSCLGDVVLQDQFTVWEPKQLIKKARDRRVFLFDICLVLAKECPVSPGDSKMKYQFKSRFLLADVNITEHIEGDQCKFALWTGRVPPVSDYRLVLKAPNLEVKQTWVRAIREAMRERMFSVQSLHQEGGAAPNKLGADSISALDAYYIRENYQAQGPNEISVAAHQIVQLIQRTAQPTTESVGSPPPTPTPSADGDGEAGGMPWALVRFVVTGSAASPNAPVDEGFIPARLLGAPVYPRAASVTASGSGGGGGASSGGRLSMRRWLPSGTGAKERRQIIPNSAGKRGSKADMVPPPIPLVHRARAATSQHPAPTPGAATSAQDNAALLDNVSEESVELELPPPMVELQALPTTAATATSGVNSSMENQLEGRESARDGVGQLQQPSSRSPSTLNISTMDGELQTANSELNLSRMVEVAGEGSEEGVGQSFPPVLTGVPSDLQQNNLGHLLLHGSLPVASQLVGALDASLADLTIGGGDVDNNGTSAAAASAATSTAAQDDELLKAIAEDSTSLCFVNRHLMLFDRGLVIADAAVEATSRCDGVTRQMRCQFRHFLPFSQIAILEDISVAGSRPTEEQVLWFCVSERPRQSTASGVCGGGGAQSGLQSHLCHVLAPHSPETRIRWLTELNAALEQSKRQSSTPAAAAVGGDLSPLSILLIFRGQSCELRDSIKRIFPFVWWCGETALPVDLAEFRCVEMGFFPSTSPTADLPNSRLKFH</sequence>
<dbReference type="CDD" id="cd00160">
    <property type="entry name" value="RhoGEF"/>
    <property type="match status" value="1"/>
</dbReference>
<dbReference type="SMART" id="SM00516">
    <property type="entry name" value="SEC14"/>
    <property type="match status" value="1"/>
</dbReference>
<dbReference type="Pfam" id="PF00621">
    <property type="entry name" value="RhoGEF"/>
    <property type="match status" value="1"/>
</dbReference>
<dbReference type="EMBL" id="UXSR01005594">
    <property type="protein sequence ID" value="VDD82902.1"/>
    <property type="molecule type" value="Genomic_DNA"/>
</dbReference>